<dbReference type="Pfam" id="PF07687">
    <property type="entry name" value="M20_dimer"/>
    <property type="match status" value="1"/>
</dbReference>
<dbReference type="EC" id="3.4.13.18" evidence="10"/>
<evidence type="ECO:0000256" key="10">
    <source>
        <dbReference type="ARBA" id="ARBA00038976"/>
    </source>
</evidence>
<evidence type="ECO:0000256" key="11">
    <source>
        <dbReference type="ARBA" id="ARBA00044252"/>
    </source>
</evidence>
<evidence type="ECO:0000256" key="13">
    <source>
        <dbReference type="ARBA" id="ARBA00071271"/>
    </source>
</evidence>
<keyword evidence="6" id="KW-0862">Zinc</keyword>
<dbReference type="CDD" id="cd03890">
    <property type="entry name" value="M20_pepD"/>
    <property type="match status" value="1"/>
</dbReference>
<evidence type="ECO:0000313" key="19">
    <source>
        <dbReference type="EMBL" id="PKV76122.1"/>
    </source>
</evidence>
<evidence type="ECO:0000256" key="12">
    <source>
        <dbReference type="ARBA" id="ARBA00061423"/>
    </source>
</evidence>
<evidence type="ECO:0000256" key="3">
    <source>
        <dbReference type="ARBA" id="ARBA00022670"/>
    </source>
</evidence>
<keyword evidence="20" id="KW-1185">Reference proteome</keyword>
<dbReference type="InterPro" id="IPR002933">
    <property type="entry name" value="Peptidase_M20"/>
</dbReference>
<evidence type="ECO:0000256" key="9">
    <source>
        <dbReference type="ARBA" id="ARBA00036421"/>
    </source>
</evidence>
<dbReference type="EMBL" id="PJMU01000001">
    <property type="protein sequence ID" value="PKV76122.1"/>
    <property type="molecule type" value="Genomic_DNA"/>
</dbReference>
<evidence type="ECO:0000256" key="5">
    <source>
        <dbReference type="ARBA" id="ARBA00022801"/>
    </source>
</evidence>
<evidence type="ECO:0000256" key="6">
    <source>
        <dbReference type="ARBA" id="ARBA00022833"/>
    </source>
</evidence>
<evidence type="ECO:0000256" key="4">
    <source>
        <dbReference type="ARBA" id="ARBA00022723"/>
    </source>
</evidence>
<evidence type="ECO:0000256" key="1">
    <source>
        <dbReference type="ARBA" id="ARBA00001941"/>
    </source>
</evidence>
<dbReference type="SUPFAM" id="SSF55031">
    <property type="entry name" value="Bacterial exopeptidase dimerisation domain"/>
    <property type="match status" value="1"/>
</dbReference>
<dbReference type="OrthoDB" id="9773892at2"/>
<organism evidence="19 20">
    <name type="scientific">Pontibacter ramchanderi</name>
    <dbReference type="NCBI Taxonomy" id="1179743"/>
    <lineage>
        <taxon>Bacteria</taxon>
        <taxon>Pseudomonadati</taxon>
        <taxon>Bacteroidota</taxon>
        <taxon>Cytophagia</taxon>
        <taxon>Cytophagales</taxon>
        <taxon>Hymenobacteraceae</taxon>
        <taxon>Pontibacter</taxon>
    </lineage>
</organism>
<evidence type="ECO:0000256" key="7">
    <source>
        <dbReference type="ARBA" id="ARBA00023049"/>
    </source>
</evidence>
<comment type="similarity">
    <text evidence="12">Belongs to the peptidase M20C family.</text>
</comment>
<comment type="cofactor">
    <cofactor evidence="1">
        <name>Co(2+)</name>
        <dbReference type="ChEBI" id="CHEBI:48828"/>
    </cofactor>
</comment>
<dbReference type="NCBIfam" id="TIGR01893">
    <property type="entry name" value="aa-his-dipept"/>
    <property type="match status" value="1"/>
</dbReference>
<evidence type="ECO:0000256" key="15">
    <source>
        <dbReference type="ARBA" id="ARBA00076004"/>
    </source>
</evidence>
<dbReference type="GO" id="GO:0046872">
    <property type="term" value="F:metal ion binding"/>
    <property type="evidence" value="ECO:0007669"/>
    <property type="project" value="UniProtKB-KW"/>
</dbReference>
<evidence type="ECO:0000313" key="20">
    <source>
        <dbReference type="Proteomes" id="UP000233782"/>
    </source>
</evidence>
<dbReference type="InterPro" id="IPR036264">
    <property type="entry name" value="Bact_exopeptidase_dim_dom"/>
</dbReference>
<keyword evidence="4" id="KW-0479">Metal-binding</keyword>
<comment type="caution">
    <text evidence="19">The sequence shown here is derived from an EMBL/GenBank/DDBJ whole genome shotgun (WGS) entry which is preliminary data.</text>
</comment>
<dbReference type="Proteomes" id="UP000233782">
    <property type="component" value="Unassembled WGS sequence"/>
</dbReference>
<dbReference type="PRINTS" id="PR00934">
    <property type="entry name" value="XHISDIPTASE"/>
</dbReference>
<dbReference type="FunFam" id="3.40.630.10:FF:000015">
    <property type="entry name" value="Aminoacyl-histidine dipeptidase PepD"/>
    <property type="match status" value="1"/>
</dbReference>
<feature type="domain" description="Peptidase M20 dimerisation" evidence="18">
    <location>
        <begin position="208"/>
        <end position="293"/>
    </location>
</feature>
<accession>A0A2N3V3B2</accession>
<gene>
    <name evidence="19" type="ORF">BD749_1072</name>
</gene>
<comment type="cofactor">
    <cofactor evidence="2">
        <name>Zn(2+)</name>
        <dbReference type="ChEBI" id="CHEBI:29105"/>
    </cofactor>
</comment>
<keyword evidence="5" id="KW-0378">Hydrolase</keyword>
<reference evidence="19 20" key="1">
    <citation type="submission" date="2017-12" db="EMBL/GenBank/DDBJ databases">
        <title>Genomic Encyclopedia of Type Strains, Phase III (KMG-III): the genomes of soil and plant-associated and newly described type strains.</title>
        <authorList>
            <person name="Whitman W."/>
        </authorList>
    </citation>
    <scope>NUCLEOTIDE SEQUENCE [LARGE SCALE GENOMIC DNA]</scope>
    <source>
        <strain evidence="19 20">LP43</strain>
    </source>
</reference>
<evidence type="ECO:0000256" key="16">
    <source>
        <dbReference type="ARBA" id="ARBA00077688"/>
    </source>
</evidence>
<evidence type="ECO:0000259" key="18">
    <source>
        <dbReference type="Pfam" id="PF07687"/>
    </source>
</evidence>
<evidence type="ECO:0000256" key="8">
    <source>
        <dbReference type="ARBA" id="ARBA00023285"/>
    </source>
</evidence>
<proteinExistence type="inferred from homology"/>
<dbReference type="GO" id="GO:0070573">
    <property type="term" value="F:metallodipeptidase activity"/>
    <property type="evidence" value="ECO:0007669"/>
    <property type="project" value="TreeGrafter"/>
</dbReference>
<dbReference type="InterPro" id="IPR011650">
    <property type="entry name" value="Peptidase_M20_dimer"/>
</dbReference>
<dbReference type="PANTHER" id="PTHR43501:SF1">
    <property type="entry name" value="CYTOSOL NON-SPECIFIC DIPEPTIDASE"/>
    <property type="match status" value="1"/>
</dbReference>
<dbReference type="FunFam" id="3.40.630.10:FF:000018">
    <property type="entry name" value="Aminoacyl-histidine dipeptidase PepD"/>
    <property type="match status" value="1"/>
</dbReference>
<dbReference type="AlphaFoldDB" id="A0A2N3V3B2"/>
<dbReference type="InterPro" id="IPR001160">
    <property type="entry name" value="Peptidase_M20C"/>
</dbReference>
<dbReference type="RefSeq" id="WP_101443285.1">
    <property type="nucleotide sequence ID" value="NZ_PJMU01000001.1"/>
</dbReference>
<dbReference type="Pfam" id="PF01546">
    <property type="entry name" value="Peptidase_M20"/>
    <property type="match status" value="1"/>
</dbReference>
<dbReference type="GO" id="GO:0006508">
    <property type="term" value="P:proteolysis"/>
    <property type="evidence" value="ECO:0007669"/>
    <property type="project" value="UniProtKB-KW"/>
</dbReference>
<protein>
    <recommendedName>
        <fullName evidence="13">Cytosol non-specific dipeptidase</fullName>
        <ecNumber evidence="10">3.4.13.18</ecNumber>
    </recommendedName>
    <alternativeName>
        <fullName evidence="16">Aminoacyl-histidine dipeptidase</fullName>
    </alternativeName>
    <alternativeName>
        <fullName evidence="15">Beta-alanyl-histidine dipeptidase</fullName>
    </alternativeName>
    <alternativeName>
        <fullName evidence="14">Carnosinase</fullName>
    </alternativeName>
    <alternativeName>
        <fullName evidence="11">Peptidase D</fullName>
    </alternativeName>
    <alternativeName>
        <fullName evidence="17">Xaa-His dipeptidase</fullName>
    </alternativeName>
</protein>
<sequence length="487" mass="52351">MSTEVRALEPKALWNNFADLNAVPRPSKKEERVVAFMMEFGQKLGLETIQDEIGNVIIKKPATAGMEDRKTVLIQSHVDMVHQKNADTDFDFDTQGIDMYVDGDWVKARGTTLGADNGIGVATIMTLLASKDIAHPAIEALFTVDEETGMTGALGLKGGMLEAEIMLNLDTEDDTELTIGCAGGVDINASGSYQPEGISGDYKGYKISIKGLTGGHSGMDIYLGRGNANKLMNRLLHQAAEKAGLRIGSIDGGSLRNAIPRESVAVVAIPAGEATAFENFAKELTAILKNEHATTDPNLTVTVEQVEAPQQVLPADYQAKLLRALYACHNGVYRMSPDIAHLVQTSNNVARVLVQDGKLTVQCLTRSSVDSEKMDLAAAIQSALELAGASVSLSGSYPGWMPRPGAGIVQLMSDLYKEKYNGEAHVNACHAGLECGIIGANYPEMEMISFGPNIRGAHSPDEKVQISSVQKYWDFLLDTLERIPAKA</sequence>
<keyword evidence="8" id="KW-0170">Cobalt</keyword>
<dbReference type="PIRSF" id="PIRSF016599">
    <property type="entry name" value="Xaa-His_dipept"/>
    <property type="match status" value="1"/>
</dbReference>
<dbReference type="GO" id="GO:0005829">
    <property type="term" value="C:cytosol"/>
    <property type="evidence" value="ECO:0007669"/>
    <property type="project" value="TreeGrafter"/>
</dbReference>
<dbReference type="PANTHER" id="PTHR43501">
    <property type="entry name" value="CYTOSOL NON-SPECIFIC DIPEPTIDASE"/>
    <property type="match status" value="1"/>
</dbReference>
<evidence type="ECO:0000256" key="2">
    <source>
        <dbReference type="ARBA" id="ARBA00001947"/>
    </source>
</evidence>
<evidence type="ECO:0000256" key="14">
    <source>
        <dbReference type="ARBA" id="ARBA00075285"/>
    </source>
</evidence>
<evidence type="ECO:0000256" key="17">
    <source>
        <dbReference type="ARBA" id="ARBA00078074"/>
    </source>
</evidence>
<keyword evidence="7" id="KW-0482">Metalloprotease</keyword>
<name>A0A2N3V3B2_9BACT</name>
<dbReference type="Gene3D" id="3.40.630.10">
    <property type="entry name" value="Zn peptidases"/>
    <property type="match status" value="2"/>
</dbReference>
<dbReference type="SUPFAM" id="SSF53187">
    <property type="entry name" value="Zn-dependent exopeptidases"/>
    <property type="match status" value="1"/>
</dbReference>
<comment type="catalytic activity">
    <reaction evidence="9">
        <text>Hydrolysis of dipeptides, preferentially hydrophobic dipeptides including prolyl amino acids.</text>
        <dbReference type="EC" id="3.4.13.18"/>
    </reaction>
</comment>
<keyword evidence="3" id="KW-0645">Protease</keyword>